<accession>A0A1I8MZE3</accession>
<dbReference type="VEuPathDB" id="VectorBase:MDOA009959"/>
<dbReference type="OrthoDB" id="6426745at2759"/>
<reference evidence="2" key="1">
    <citation type="submission" date="2020-05" db="UniProtKB">
        <authorList>
            <consortium name="EnsemblMetazoa"/>
        </authorList>
    </citation>
    <scope>IDENTIFICATION</scope>
    <source>
        <strain evidence="2">Aabys</strain>
    </source>
</reference>
<sequence>MSAMQQLMEQRKLLQQHPLADIKLWLLFGLLLNVAHYPRAVKATDDVANVSPCELESIINQLVNPSPQYQMQVSSLRNQLRNILRERQLDEGEEQSINNNELDYLEEDKRSVAALAAQGLLNLNGSPKRSLATLAKNGQLPTPDPEIVPDEEQRSEDKRYIGSLARSGQMLGYGKRNIGTLARDFQLPNGKRNLATMARLGLLGRNEPKRNMAAVARYNSQRMYNNANNAAEKRNIGALKASPVHGVQQKRGEDEAPVYLPASFDYVDPLAYYWNYGTYADMDWGDFGRAQKRFLDTSKDPELFGIENANFLQTLDSKEAAVGRTGTETAESIDMDSESGAEPIPLTAAESEDSDAYETPSKRHIGAVYRSGFLPSYRALRSPMGSGSGGAVGGGRFSRSGRARQFVEYYPPPERLRQPIAAVCKRCFFPYRPMVNWGAAGMRGRWPLYMQSMEHHRSISTNDLPSAYYPRNLRRQAAVSAPFHSWGTPPRITAMNRRSFRRNDLNNLTRY</sequence>
<gene>
    <name evidence="2" type="primary">101900959</name>
</gene>
<dbReference type="RefSeq" id="XP_011291879.2">
    <property type="nucleotide sequence ID" value="XM_011293577.3"/>
</dbReference>
<protein>
    <recommendedName>
        <fullName evidence="3">Neuropeptide-like 1</fullName>
    </recommendedName>
</protein>
<feature type="region of interest" description="Disordered" evidence="1">
    <location>
        <begin position="322"/>
        <end position="341"/>
    </location>
</feature>
<dbReference type="AlphaFoldDB" id="A0A1I8MZE3"/>
<dbReference type="EnsemblMetazoa" id="MDOA009959-RC">
    <property type="protein sequence ID" value="MDOA009959-PC"/>
    <property type="gene ID" value="MDOA009959"/>
</dbReference>
<feature type="region of interest" description="Disordered" evidence="1">
    <location>
        <begin position="135"/>
        <end position="156"/>
    </location>
</feature>
<dbReference type="STRING" id="7370.A0A1I8MZE3"/>
<name>A0A1I8MZE3_MUSDO</name>
<evidence type="ECO:0000313" key="2">
    <source>
        <dbReference type="EnsemblMetazoa" id="MDOA009959-PC"/>
    </source>
</evidence>
<dbReference type="VEuPathDB" id="VectorBase:MDOMA2_002449"/>
<proteinExistence type="predicted"/>
<organism evidence="2">
    <name type="scientific">Musca domestica</name>
    <name type="common">House fly</name>
    <dbReference type="NCBI Taxonomy" id="7370"/>
    <lineage>
        <taxon>Eukaryota</taxon>
        <taxon>Metazoa</taxon>
        <taxon>Ecdysozoa</taxon>
        <taxon>Arthropoda</taxon>
        <taxon>Hexapoda</taxon>
        <taxon>Insecta</taxon>
        <taxon>Pterygota</taxon>
        <taxon>Neoptera</taxon>
        <taxon>Endopterygota</taxon>
        <taxon>Diptera</taxon>
        <taxon>Brachycera</taxon>
        <taxon>Muscomorpha</taxon>
        <taxon>Muscoidea</taxon>
        <taxon>Muscidae</taxon>
        <taxon>Musca</taxon>
    </lineage>
</organism>
<evidence type="ECO:0000256" key="1">
    <source>
        <dbReference type="SAM" id="MobiDB-lite"/>
    </source>
</evidence>
<evidence type="ECO:0008006" key="3">
    <source>
        <dbReference type="Google" id="ProtNLM"/>
    </source>
</evidence>